<dbReference type="AlphaFoldDB" id="A0A7C8IR03"/>
<feature type="region of interest" description="Disordered" evidence="1">
    <location>
        <begin position="339"/>
        <end position="367"/>
    </location>
</feature>
<gene>
    <name evidence="2" type="ORF">GQX73_g6051</name>
</gene>
<keyword evidence="3" id="KW-1185">Reference proteome</keyword>
<feature type="region of interest" description="Disordered" evidence="1">
    <location>
        <begin position="479"/>
        <end position="506"/>
    </location>
</feature>
<evidence type="ECO:0000313" key="3">
    <source>
        <dbReference type="Proteomes" id="UP000481858"/>
    </source>
</evidence>
<evidence type="ECO:0000313" key="2">
    <source>
        <dbReference type="EMBL" id="KAF2967543.1"/>
    </source>
</evidence>
<dbReference type="OrthoDB" id="4771468at2759"/>
<proteinExistence type="predicted"/>
<reference evidence="2 3" key="1">
    <citation type="submission" date="2019-12" db="EMBL/GenBank/DDBJ databases">
        <title>Draft genome sequence of the ascomycete Xylaria multiplex DSM 110363.</title>
        <authorList>
            <person name="Buettner E."/>
            <person name="Kellner H."/>
        </authorList>
    </citation>
    <scope>NUCLEOTIDE SEQUENCE [LARGE SCALE GENOMIC DNA]</scope>
    <source>
        <strain evidence="2 3">DSM 110363</strain>
    </source>
</reference>
<protein>
    <submittedName>
        <fullName evidence="2">Uncharacterized protein</fullName>
    </submittedName>
</protein>
<feature type="compositionally biased region" description="Polar residues" evidence="1">
    <location>
        <begin position="157"/>
        <end position="167"/>
    </location>
</feature>
<feature type="compositionally biased region" description="Basic residues" evidence="1">
    <location>
        <begin position="479"/>
        <end position="505"/>
    </location>
</feature>
<name>A0A7C8IR03_9PEZI</name>
<dbReference type="InParanoid" id="A0A7C8IR03"/>
<comment type="caution">
    <text evidence="2">The sequence shown here is derived from an EMBL/GenBank/DDBJ whole genome shotgun (WGS) entry which is preliminary data.</text>
</comment>
<dbReference type="Proteomes" id="UP000481858">
    <property type="component" value="Unassembled WGS sequence"/>
</dbReference>
<feature type="region of interest" description="Disordered" evidence="1">
    <location>
        <begin position="151"/>
        <end position="178"/>
    </location>
</feature>
<evidence type="ECO:0000256" key="1">
    <source>
        <dbReference type="SAM" id="MobiDB-lite"/>
    </source>
</evidence>
<sequence>MSLLHRWSLPSRGFTRDNSQDEECSDQTKFPTIHIGQLGPRRRTELSSVFYTLFEKPENRRGVRKVDRSEADEGLPLLASRRENVPSDIDIDFKDSHIRERQDIISTSKTPSPQNSTVELASGNVEVGNTGSGLGLTLDISAQITQQIDETPKIRSFSLSSTETQEAGNPDEPTHNRERRMLSASSCYPSEGMRSPDSGYHSPESATAHTADHFAEYQCFGRYPSQSSWHPPSIYTSEVSSSNTIGGKAQAILASSDISHDRAVAGQDDNLGASPFADPPKYPTESTCSHSTQPQPRPTILHAIDSQHKPSSTSEVTVPVLADEDAMSSQLDVRFMSYKRPTAQSASDSSDGYKPGGRRAVSTDRPCVSADTDRTIILAAKRPSGSDEEDAWSTIREAGERPLARRASWMRFFTLAGPNDSSTSLAQRLQKLKLKKWAKRMCSETKAWFELMGRPAKSTGFQARRRNWRYKVKKMTVKRAKKVRKGLGKNKNKSKSKSKEKKRWSIGKTIEITKKRMIQHKETADHFFGTLAERKSVQFGTVRLEKEDKVPGTHKRAQSCPV</sequence>
<dbReference type="EMBL" id="WUBL01000066">
    <property type="protein sequence ID" value="KAF2967543.1"/>
    <property type="molecule type" value="Genomic_DNA"/>
</dbReference>
<feature type="compositionally biased region" description="Polar residues" evidence="1">
    <location>
        <begin position="284"/>
        <end position="294"/>
    </location>
</feature>
<feature type="region of interest" description="Disordered" evidence="1">
    <location>
        <begin position="265"/>
        <end position="298"/>
    </location>
</feature>
<accession>A0A7C8IR03</accession>
<organism evidence="2 3">
    <name type="scientific">Xylaria multiplex</name>
    <dbReference type="NCBI Taxonomy" id="323545"/>
    <lineage>
        <taxon>Eukaryota</taxon>
        <taxon>Fungi</taxon>
        <taxon>Dikarya</taxon>
        <taxon>Ascomycota</taxon>
        <taxon>Pezizomycotina</taxon>
        <taxon>Sordariomycetes</taxon>
        <taxon>Xylariomycetidae</taxon>
        <taxon>Xylariales</taxon>
        <taxon>Xylariaceae</taxon>
        <taxon>Xylaria</taxon>
    </lineage>
</organism>